<protein>
    <submittedName>
        <fullName evidence="2">Uncharacterized protein</fullName>
    </submittedName>
</protein>
<evidence type="ECO:0000256" key="1">
    <source>
        <dbReference type="SAM" id="Coils"/>
    </source>
</evidence>
<dbReference type="PANTHER" id="PTHR32215:SF0">
    <property type="entry name" value="CILIA- AND FLAGELLA-ASSOCIATED PROTEIN 57"/>
    <property type="match status" value="1"/>
</dbReference>
<comment type="caution">
    <text evidence="2">The sequence shown here is derived from an EMBL/GenBank/DDBJ whole genome shotgun (WGS) entry which is preliminary data.</text>
</comment>
<keyword evidence="3" id="KW-1185">Reference proteome</keyword>
<evidence type="ECO:0000313" key="2">
    <source>
        <dbReference type="EMBL" id="KAF8822077.1"/>
    </source>
</evidence>
<gene>
    <name evidence="2" type="ORF">IE077_001123</name>
</gene>
<proteinExistence type="predicted"/>
<dbReference type="EMBL" id="JADAQX010000090">
    <property type="protein sequence ID" value="KAF8822077.1"/>
    <property type="molecule type" value="Genomic_DNA"/>
</dbReference>
<feature type="coiled-coil region" evidence="1">
    <location>
        <begin position="151"/>
        <end position="269"/>
    </location>
</feature>
<dbReference type="PANTHER" id="PTHR32215">
    <property type="entry name" value="CILIA- AND FLAGELLA-ASSOCIATED PROTEIN 57"/>
    <property type="match status" value="1"/>
</dbReference>
<dbReference type="Proteomes" id="UP000823046">
    <property type="component" value="Unassembled WGS sequence"/>
</dbReference>
<keyword evidence="1" id="KW-0175">Coiled coil</keyword>
<sequence>QEKAEAEVLNQKQLRESEENHTKIYYEAEVKFQNKLITEIERQQKLKDEKIRLCEDFDLKIETNHKTQEELVAKMKRETAIQIAKIKKEIENLTQQNMLARQIHQKVISQAAADSDNEMEKMKLEYEKQLAVEQAEKFKLRSQEVMQRRQCEALTQQSLTFQDEIDQKEEDRQKILKEFDAFKESHETLLNEMTERGKVLNQKCMEAREMQLKYDKLQEENVMLENKNNEFGVIILPKDEKINAMKLSIAEMEQQLEEFHSSNNHLQMETVKLKKRITLQQQEIQKHRKKVAEGSNLIQVICNDIFECTLHMDDHNQLRKCVSSLFKKHAIHATTHSQAEP</sequence>
<evidence type="ECO:0000313" key="3">
    <source>
        <dbReference type="Proteomes" id="UP000823046"/>
    </source>
</evidence>
<feature type="coiled-coil region" evidence="1">
    <location>
        <begin position="76"/>
        <end position="103"/>
    </location>
</feature>
<dbReference type="InterPro" id="IPR052993">
    <property type="entry name" value="CFA-57"/>
</dbReference>
<name>A0ABQ7JDH2_9APIC</name>
<feature type="non-terminal residue" evidence="2">
    <location>
        <position position="1"/>
    </location>
</feature>
<organism evidence="2 3">
    <name type="scientific">Cardiosporidium cionae</name>
    <dbReference type="NCBI Taxonomy" id="476202"/>
    <lineage>
        <taxon>Eukaryota</taxon>
        <taxon>Sar</taxon>
        <taxon>Alveolata</taxon>
        <taxon>Apicomplexa</taxon>
        <taxon>Aconoidasida</taxon>
        <taxon>Nephromycida</taxon>
        <taxon>Cardiosporidium</taxon>
    </lineage>
</organism>
<feature type="non-terminal residue" evidence="2">
    <location>
        <position position="341"/>
    </location>
</feature>
<reference evidence="2 3" key="1">
    <citation type="journal article" date="2020" name="bioRxiv">
        <title>Metabolic contributions of an alphaproteobacterial endosymbiont in the apicomplexan Cardiosporidium cionae.</title>
        <authorList>
            <person name="Hunter E.S."/>
            <person name="Paight C.J."/>
            <person name="Lane C.E."/>
        </authorList>
    </citation>
    <scope>NUCLEOTIDE SEQUENCE [LARGE SCALE GENOMIC DNA]</scope>
    <source>
        <strain evidence="2">ESH_2018</strain>
    </source>
</reference>
<accession>A0ABQ7JDH2</accession>